<dbReference type="RefSeq" id="WP_173072553.1">
    <property type="nucleotide sequence ID" value="NZ_CP041345.1"/>
</dbReference>
<dbReference type="EMBL" id="CP041345">
    <property type="protein sequence ID" value="QKG79035.1"/>
    <property type="molecule type" value="Genomic_DNA"/>
</dbReference>
<organism evidence="2 3">
    <name type="scientific">Tenuifilum thalassicum</name>
    <dbReference type="NCBI Taxonomy" id="2590900"/>
    <lineage>
        <taxon>Bacteria</taxon>
        <taxon>Pseudomonadati</taxon>
        <taxon>Bacteroidota</taxon>
        <taxon>Bacteroidia</taxon>
        <taxon>Bacteroidales</taxon>
        <taxon>Tenuifilaceae</taxon>
        <taxon>Tenuifilum</taxon>
    </lineage>
</organism>
<evidence type="ECO:0000256" key="1">
    <source>
        <dbReference type="SAM" id="SignalP"/>
    </source>
</evidence>
<keyword evidence="3" id="KW-1185">Reference proteome</keyword>
<proteinExistence type="predicted"/>
<keyword evidence="2" id="KW-0378">Hydrolase</keyword>
<feature type="chain" id="PRO_5029457743" evidence="1">
    <location>
        <begin position="30"/>
        <end position="422"/>
    </location>
</feature>
<dbReference type="GO" id="GO:0004180">
    <property type="term" value="F:carboxypeptidase activity"/>
    <property type="evidence" value="ECO:0007669"/>
    <property type="project" value="UniProtKB-KW"/>
</dbReference>
<protein>
    <submittedName>
        <fullName evidence="2">Carboxypeptidase-like regulatory domain-containing protein</fullName>
    </submittedName>
</protein>
<dbReference type="InterPro" id="IPR008969">
    <property type="entry name" value="CarboxyPept-like_regulatory"/>
</dbReference>
<dbReference type="Gene3D" id="2.60.40.1120">
    <property type="entry name" value="Carboxypeptidase-like, regulatory domain"/>
    <property type="match status" value="1"/>
</dbReference>
<dbReference type="SUPFAM" id="SSF49464">
    <property type="entry name" value="Carboxypeptidase regulatory domain-like"/>
    <property type="match status" value="1"/>
</dbReference>
<keyword evidence="1" id="KW-0732">Signal</keyword>
<dbReference type="Pfam" id="PF13715">
    <property type="entry name" value="CarbopepD_reg_2"/>
    <property type="match status" value="1"/>
</dbReference>
<evidence type="ECO:0000313" key="3">
    <source>
        <dbReference type="Proteomes" id="UP000500961"/>
    </source>
</evidence>
<evidence type="ECO:0000313" key="2">
    <source>
        <dbReference type="EMBL" id="QKG79035.1"/>
    </source>
</evidence>
<keyword evidence="2" id="KW-0645">Protease</keyword>
<dbReference type="Proteomes" id="UP000500961">
    <property type="component" value="Chromosome"/>
</dbReference>
<name>A0A7D3XK02_9BACT</name>
<gene>
    <name evidence="2" type="ORF">FHG85_01730</name>
</gene>
<feature type="signal peptide" evidence="1">
    <location>
        <begin position="1"/>
        <end position="29"/>
    </location>
</feature>
<dbReference type="KEGG" id="ttz:FHG85_01730"/>
<reference evidence="2 3" key="1">
    <citation type="submission" date="2019-07" db="EMBL/GenBank/DDBJ databases">
        <title>Thalassofilum flectens gen. nov., sp. nov., a novel moderate thermophilic anaerobe from a shallow sea hot spring in Kunashir Island (Russia), representing a new family in the order Bacteroidales, and proposal of Thalassofilacea fam. nov.</title>
        <authorList>
            <person name="Kochetkova T.V."/>
            <person name="Podosokorskaya O.A."/>
            <person name="Novikov A."/>
            <person name="Elcheninov A.G."/>
            <person name="Toshchakov S.V."/>
            <person name="Kublanov I.V."/>
        </authorList>
    </citation>
    <scope>NUCLEOTIDE SEQUENCE [LARGE SCALE GENOMIC DNA]</scope>
    <source>
        <strain evidence="2 3">38-H</strain>
    </source>
</reference>
<accession>A0A7D3XK02</accession>
<keyword evidence="2" id="KW-0121">Carboxypeptidase</keyword>
<dbReference type="AlphaFoldDB" id="A0A7D3XK02"/>
<sequence>MKKINRILQKSLRYSFTAVMLVISATLMAQDLSYQLVSGVVKDSKTKEPVVFATIAVPGTTIGTVANADGEFTLKVPKSLNASEFEIYHIGYKNRSFPIVTEKSSKKNVYYIEPASIEIEKVVVRPFDARDLINGAISNISKNYSKTPASLTAFYRETIKQRRKYISIAEAVVEIYKSAYNFTFESDKVKILKGRRGESVKKADTLMVKMQGGPHVALYLDIVKYPELILSREDMPYYDYEVVNIVSIDNEPNYVISFTPNTQLDYPLYKGKIYINSETLAVTMAEFSIDLSDPQKVAQIFVRKKPAGLIFEPTSTTYLVTYKKIDNTYYLNYMRSEIKFRADWRKRIFKTYYTVMSEMAITERNFDKVNKITYRESFKPNLVLADKVNEYFDPDYWGAYNTIEPDESIESAIRKLNKRFKK</sequence>